<dbReference type="InterPro" id="IPR050327">
    <property type="entry name" value="Proton-linked_MCT"/>
</dbReference>
<dbReference type="Proteomes" id="UP000277326">
    <property type="component" value="Unassembled WGS sequence"/>
</dbReference>
<evidence type="ECO:0000256" key="1">
    <source>
        <dbReference type="SAM" id="Phobius"/>
    </source>
</evidence>
<feature type="transmembrane region" description="Helical" evidence="1">
    <location>
        <begin position="362"/>
        <end position="384"/>
    </location>
</feature>
<evidence type="ECO:0000313" key="4">
    <source>
        <dbReference type="EMBL" id="RMB25254.1"/>
    </source>
</evidence>
<dbReference type="RefSeq" id="WP_121919077.1">
    <property type="nucleotide sequence ID" value="NZ_CP034145.1"/>
</dbReference>
<dbReference type="Proteomes" id="UP000282007">
    <property type="component" value="Chromosome"/>
</dbReference>
<accession>A0A3M0DT10</accession>
<dbReference type="OrthoDB" id="359492at2157"/>
<feature type="transmembrane region" description="Helical" evidence="1">
    <location>
        <begin position="180"/>
        <end position="200"/>
    </location>
</feature>
<protein>
    <submittedName>
        <fullName evidence="3">MFS transporter</fullName>
    </submittedName>
    <submittedName>
        <fullName evidence="4">Nitrate/nitrite transporter NarK</fullName>
    </submittedName>
</protein>
<evidence type="ECO:0000259" key="2">
    <source>
        <dbReference type="PROSITE" id="PS50850"/>
    </source>
</evidence>
<feature type="transmembrane region" description="Helical" evidence="1">
    <location>
        <begin position="20"/>
        <end position="43"/>
    </location>
</feature>
<dbReference type="InterPro" id="IPR036259">
    <property type="entry name" value="MFS_trans_sf"/>
</dbReference>
<keyword evidence="6" id="KW-1185">Reference proteome</keyword>
<dbReference type="GeneID" id="38471450"/>
<dbReference type="InterPro" id="IPR020846">
    <property type="entry name" value="MFS_dom"/>
</dbReference>
<proteinExistence type="predicted"/>
<feature type="transmembrane region" description="Helical" evidence="1">
    <location>
        <begin position="278"/>
        <end position="297"/>
    </location>
</feature>
<dbReference type="KEGG" id="haer:DU502_09150"/>
<dbReference type="GO" id="GO:0022857">
    <property type="term" value="F:transmembrane transporter activity"/>
    <property type="evidence" value="ECO:0007669"/>
    <property type="project" value="InterPro"/>
</dbReference>
<dbReference type="Gene3D" id="1.20.1250.20">
    <property type="entry name" value="MFS general substrate transporter like domains"/>
    <property type="match status" value="1"/>
</dbReference>
<dbReference type="EMBL" id="REFS01000001">
    <property type="protein sequence ID" value="RMB25254.1"/>
    <property type="molecule type" value="Genomic_DNA"/>
</dbReference>
<evidence type="ECO:0000313" key="3">
    <source>
        <dbReference type="EMBL" id="AZH25540.1"/>
    </source>
</evidence>
<reference evidence="4 5" key="1">
    <citation type="journal article" date="2015" name="Stand. Genomic Sci.">
        <title>Genomic Encyclopedia of Bacterial and Archaeal Type Strains, Phase III: the genomes of soil and plant-associated and newly described type strains.</title>
        <authorList>
            <person name="Whitman W.B."/>
            <person name="Woyke T."/>
            <person name="Klenk H.P."/>
            <person name="Zhou Y."/>
            <person name="Lilburn T.G."/>
            <person name="Beck B.J."/>
            <person name="De Vos P."/>
            <person name="Vandamme P."/>
            <person name="Eisen J.A."/>
            <person name="Garrity G."/>
            <person name="Hugenholtz P."/>
            <person name="Kyrpides N.C."/>
        </authorList>
    </citation>
    <scope>NUCLEOTIDE SEQUENCE [LARGE SCALE GENOMIC DNA]</scope>
    <source>
        <strain evidence="4 5">CGMCC 1.10124</strain>
    </source>
</reference>
<keyword evidence="1" id="KW-0472">Membrane</keyword>
<keyword evidence="1" id="KW-0812">Transmembrane</keyword>
<evidence type="ECO:0000313" key="5">
    <source>
        <dbReference type="Proteomes" id="UP000277326"/>
    </source>
</evidence>
<dbReference type="PROSITE" id="PS50850">
    <property type="entry name" value="MFS"/>
    <property type="match status" value="1"/>
</dbReference>
<feature type="transmembrane region" description="Helical" evidence="1">
    <location>
        <begin position="243"/>
        <end position="266"/>
    </location>
</feature>
<dbReference type="PANTHER" id="PTHR11360:SF284">
    <property type="entry name" value="EG:103B4.3 PROTEIN-RELATED"/>
    <property type="match status" value="1"/>
</dbReference>
<feature type="transmembrane region" description="Helical" evidence="1">
    <location>
        <begin position="309"/>
        <end position="327"/>
    </location>
</feature>
<feature type="domain" description="Major facilitator superfamily (MFS) profile" evidence="2">
    <location>
        <begin position="1"/>
        <end position="422"/>
    </location>
</feature>
<organism evidence="4 5">
    <name type="scientific">Haloplanus aerogenes</name>
    <dbReference type="NCBI Taxonomy" id="660522"/>
    <lineage>
        <taxon>Archaea</taxon>
        <taxon>Methanobacteriati</taxon>
        <taxon>Methanobacteriota</taxon>
        <taxon>Stenosarchaea group</taxon>
        <taxon>Halobacteria</taxon>
        <taxon>Halobacteriales</taxon>
        <taxon>Haloferacaceae</taxon>
        <taxon>Haloplanus</taxon>
    </lineage>
</organism>
<dbReference type="PANTHER" id="PTHR11360">
    <property type="entry name" value="MONOCARBOXYLATE TRANSPORTER"/>
    <property type="match status" value="1"/>
</dbReference>
<feature type="transmembrane region" description="Helical" evidence="1">
    <location>
        <begin position="91"/>
        <end position="110"/>
    </location>
</feature>
<dbReference type="InterPro" id="IPR011701">
    <property type="entry name" value="MFS"/>
</dbReference>
<dbReference type="AlphaFoldDB" id="A0A3M0DT10"/>
<dbReference type="SUPFAM" id="SSF103473">
    <property type="entry name" value="MFS general substrate transporter"/>
    <property type="match status" value="1"/>
</dbReference>
<gene>
    <name evidence="4" type="ORF">ATH50_0338</name>
    <name evidence="3" type="ORF">DU502_09150</name>
</gene>
<name>A0A3M0DT10_9EURY</name>
<reference evidence="3 6" key="2">
    <citation type="submission" date="2018-07" db="EMBL/GenBank/DDBJ databases">
        <title>Genome sequences of Haloplanus aerogenes JCM 16430T.</title>
        <authorList>
            <person name="Kim Y.B."/>
            <person name="Roh S.W."/>
        </authorList>
    </citation>
    <scope>NUCLEOTIDE SEQUENCE [LARGE SCALE GENOMIC DNA]</scope>
    <source>
        <strain evidence="3 6">JCM 16430</strain>
    </source>
</reference>
<sequence length="424" mass="43872">MSLDTPTLGVRRWLTHAPVYYGWIVVAACFVVGMILWGTVWSFGVFFSHILDEFGLSHANTSVVFSLQQVVTYVSAAIVGFVIDRYGIRRLLGLGAGLVVAGLFGVTQLTSFASLLVSYGVVAASGFGILFVISNTTPTRWFERRRGFATGVATAGAGFGILVVPPIAESMIVAVGWRGAFAGLLIAFFVIVALAVLVIADRPIDLDVDPAAEFPDGVPERSSSDDGLRAQIAHMKGVAKSPAFAVTFLAFVCFTMPVGILNVNLVEYTTNAGIGRQVGVLAISVIGGLNVAGKFVGGAASDRLGRPPTIATSGVFMAAGIAILLAVQTRFAVLGAAAVFGFGWGIWIALLAPLLADLFGTLSINALFGITTLAFAVSFSVGPYLAGRGFDAFGSYAPALAVASVVGVAGGGLVLLASRLAPAR</sequence>
<feature type="transmembrane region" description="Helical" evidence="1">
    <location>
        <begin position="333"/>
        <end position="355"/>
    </location>
</feature>
<dbReference type="EMBL" id="CP034145">
    <property type="protein sequence ID" value="AZH25540.1"/>
    <property type="molecule type" value="Genomic_DNA"/>
</dbReference>
<feature type="transmembrane region" description="Helical" evidence="1">
    <location>
        <begin position="396"/>
        <end position="417"/>
    </location>
</feature>
<dbReference type="Pfam" id="PF07690">
    <property type="entry name" value="MFS_1"/>
    <property type="match status" value="1"/>
</dbReference>
<keyword evidence="1" id="KW-1133">Transmembrane helix</keyword>
<reference evidence="4" key="3">
    <citation type="submission" date="2018-10" db="EMBL/GenBank/DDBJ databases">
        <authorList>
            <person name="Whitman W."/>
            <person name="Huntemann M."/>
            <person name="Clum A."/>
            <person name="Pillay M."/>
            <person name="Palaniappan K."/>
            <person name="Varghese N."/>
            <person name="Mikhailova N."/>
            <person name="Stamatis D."/>
            <person name="Reddy T."/>
            <person name="Daum C."/>
            <person name="Shapiro N."/>
            <person name="Ivanova N."/>
            <person name="Kyrpides N."/>
            <person name="Woyke T."/>
        </authorList>
    </citation>
    <scope>NUCLEOTIDE SEQUENCE</scope>
    <source>
        <strain evidence="4">CGMCC 1.10124</strain>
    </source>
</reference>
<feature type="transmembrane region" description="Helical" evidence="1">
    <location>
        <begin position="116"/>
        <end position="136"/>
    </location>
</feature>
<feature type="transmembrane region" description="Helical" evidence="1">
    <location>
        <begin position="63"/>
        <end position="84"/>
    </location>
</feature>
<evidence type="ECO:0000313" key="6">
    <source>
        <dbReference type="Proteomes" id="UP000282007"/>
    </source>
</evidence>